<gene>
    <name evidence="3" type="primary">flgK_1</name>
    <name evidence="3" type="ORF">NCTC12157_02655</name>
</gene>
<keyword evidence="3" id="KW-0969">Cilium</keyword>
<proteinExistence type="inferred from homology"/>
<dbReference type="Pfam" id="PF06429">
    <property type="entry name" value="Flg_bbr_C"/>
    <property type="match status" value="1"/>
</dbReference>
<dbReference type="PANTHER" id="PTHR30033">
    <property type="entry name" value="FLAGELLAR HOOK-ASSOCIATED PROTEIN 1"/>
    <property type="match status" value="1"/>
</dbReference>
<dbReference type="SUPFAM" id="SSF64518">
    <property type="entry name" value="Phase 1 flagellin"/>
    <property type="match status" value="1"/>
</dbReference>
<evidence type="ECO:0000256" key="1">
    <source>
        <dbReference type="ARBA" id="ARBA00009677"/>
    </source>
</evidence>
<dbReference type="GO" id="GO:0044780">
    <property type="term" value="P:bacterial-type flagellum assembly"/>
    <property type="evidence" value="ECO:0007669"/>
    <property type="project" value="InterPro"/>
</dbReference>
<keyword evidence="3" id="KW-0282">Flagellum</keyword>
<dbReference type="Proteomes" id="UP000254304">
    <property type="component" value="Unassembled WGS sequence"/>
</dbReference>
<reference evidence="3 4" key="1">
    <citation type="submission" date="2018-06" db="EMBL/GenBank/DDBJ databases">
        <authorList>
            <consortium name="Pathogen Informatics"/>
            <person name="Doyle S."/>
        </authorList>
    </citation>
    <scope>NUCLEOTIDE SEQUENCE [LARGE SCALE GENOMIC DNA]</scope>
    <source>
        <strain evidence="3 4">NCTC12157</strain>
    </source>
</reference>
<protein>
    <submittedName>
        <fullName evidence="3">Flagellar hook-associated protein 1</fullName>
    </submittedName>
</protein>
<evidence type="ECO:0000313" key="4">
    <source>
        <dbReference type="Proteomes" id="UP000254304"/>
    </source>
</evidence>
<dbReference type="InterPro" id="IPR010930">
    <property type="entry name" value="Flg_bb/hook_C_dom"/>
</dbReference>
<dbReference type="EMBL" id="UGGO01000001">
    <property type="protein sequence ID" value="STQ44931.1"/>
    <property type="molecule type" value="Genomic_DNA"/>
</dbReference>
<evidence type="ECO:0000313" key="3">
    <source>
        <dbReference type="EMBL" id="STQ44931.1"/>
    </source>
</evidence>
<feature type="domain" description="Flagellar basal-body/hook protein C-terminal" evidence="2">
    <location>
        <begin position="89"/>
        <end position="133"/>
    </location>
</feature>
<dbReference type="InterPro" id="IPR002371">
    <property type="entry name" value="FlgK"/>
</dbReference>
<dbReference type="PANTHER" id="PTHR30033:SF1">
    <property type="entry name" value="FLAGELLAR HOOK-ASSOCIATED PROTEIN 1"/>
    <property type="match status" value="1"/>
</dbReference>
<keyword evidence="3" id="KW-0966">Cell projection</keyword>
<comment type="similarity">
    <text evidence="1">Belongs to the flagella basal body rod proteins family.</text>
</comment>
<dbReference type="GO" id="GO:0005198">
    <property type="term" value="F:structural molecule activity"/>
    <property type="evidence" value="ECO:0007669"/>
    <property type="project" value="InterPro"/>
</dbReference>
<organism evidence="3 4">
    <name type="scientific">Ewingella americana</name>
    <dbReference type="NCBI Taxonomy" id="41202"/>
    <lineage>
        <taxon>Bacteria</taxon>
        <taxon>Pseudomonadati</taxon>
        <taxon>Pseudomonadota</taxon>
        <taxon>Gammaproteobacteria</taxon>
        <taxon>Enterobacterales</taxon>
        <taxon>Yersiniaceae</taxon>
        <taxon>Ewingella</taxon>
    </lineage>
</organism>
<dbReference type="AlphaFoldDB" id="A0A377NBM8"/>
<name>A0A377NBM8_9GAMM</name>
<sequence>MKTVSSAASSLNVALTDGSQIAAAGKTDSGASDNTNAQKLLDLQTAKLVEGKSTLTGAYASLVSSVGNQVASLKTNTTAQTNIVTNLQQQQQSISGVNTDEEYGDLQRYQQYYLANAQVIKTASTIFDAIINL</sequence>
<dbReference type="GO" id="GO:0009424">
    <property type="term" value="C:bacterial-type flagellum hook"/>
    <property type="evidence" value="ECO:0007669"/>
    <property type="project" value="InterPro"/>
</dbReference>
<evidence type="ECO:0000259" key="2">
    <source>
        <dbReference type="Pfam" id="PF06429"/>
    </source>
</evidence>
<accession>A0A377NBM8</accession>